<evidence type="ECO:0000256" key="2">
    <source>
        <dbReference type="ARBA" id="ARBA00022679"/>
    </source>
</evidence>
<dbReference type="InterPro" id="IPR050743">
    <property type="entry name" value="2-oxoacid_DH_E2_comp"/>
</dbReference>
<dbReference type="Gene3D" id="3.30.559.10">
    <property type="entry name" value="Chloramphenicol acetyltransferase-like domain"/>
    <property type="match status" value="1"/>
</dbReference>
<dbReference type="KEGG" id="kim:G3T16_17010"/>
<dbReference type="PANTHER" id="PTHR43178:SF2">
    <property type="entry name" value="DIHYDROLIPOYLLYSINE-RESIDUE ACETYLTRANSFERASE COMPONENT OF PYRUVATE DEHYDROGENASE COMPLEX"/>
    <property type="match status" value="1"/>
</dbReference>
<dbReference type="SUPFAM" id="SSF52777">
    <property type="entry name" value="CoA-dependent acyltransferases"/>
    <property type="match status" value="1"/>
</dbReference>
<feature type="domain" description="2-oxoacid dehydrogenase acyltransferase catalytic" evidence="4">
    <location>
        <begin position="2"/>
        <end position="157"/>
    </location>
</feature>
<name>A0A6C0U3W2_9GAMM</name>
<dbReference type="Pfam" id="PF00198">
    <property type="entry name" value="2-oxoacid_dh"/>
    <property type="match status" value="1"/>
</dbReference>
<dbReference type="InterPro" id="IPR001078">
    <property type="entry name" value="2-oxoacid_DH_actylTfrase"/>
</dbReference>
<keyword evidence="6" id="KW-1185">Reference proteome</keyword>
<dbReference type="GO" id="GO:0005737">
    <property type="term" value="C:cytoplasm"/>
    <property type="evidence" value="ECO:0007669"/>
    <property type="project" value="TreeGrafter"/>
</dbReference>
<dbReference type="Proteomes" id="UP000477680">
    <property type="component" value="Chromosome"/>
</dbReference>
<evidence type="ECO:0000259" key="4">
    <source>
        <dbReference type="Pfam" id="PF00198"/>
    </source>
</evidence>
<dbReference type="InterPro" id="IPR023213">
    <property type="entry name" value="CAT-like_dom_sf"/>
</dbReference>
<accession>A0A6C0U3W2</accession>
<dbReference type="PANTHER" id="PTHR43178">
    <property type="entry name" value="DIHYDROLIPOAMIDE ACETYLTRANSFERASE COMPONENT OF PYRUVATE DEHYDROGENASE COMPLEX"/>
    <property type="match status" value="1"/>
</dbReference>
<keyword evidence="2" id="KW-0808">Transferase</keyword>
<evidence type="ECO:0000256" key="1">
    <source>
        <dbReference type="ARBA" id="ARBA00001938"/>
    </source>
</evidence>
<keyword evidence="3" id="KW-0012">Acyltransferase</keyword>
<comment type="cofactor">
    <cofactor evidence="1">
        <name>(R)-lipoate</name>
        <dbReference type="ChEBI" id="CHEBI:83088"/>
    </cofactor>
</comment>
<dbReference type="GO" id="GO:0006086">
    <property type="term" value="P:pyruvate decarboxylation to acetyl-CoA"/>
    <property type="evidence" value="ECO:0007669"/>
    <property type="project" value="TreeGrafter"/>
</dbReference>
<reference evidence="5 6" key="1">
    <citation type="submission" date="2020-02" db="EMBL/GenBank/DDBJ databases">
        <title>Genome sequencing for Kineobactrum sp. M2.</title>
        <authorList>
            <person name="Park S.-J."/>
        </authorList>
    </citation>
    <scope>NUCLEOTIDE SEQUENCE [LARGE SCALE GENOMIC DNA]</scope>
    <source>
        <strain evidence="5 6">M2</strain>
    </source>
</reference>
<gene>
    <name evidence="5" type="ORF">G3T16_17010</name>
</gene>
<dbReference type="GO" id="GO:0016407">
    <property type="term" value="F:acetyltransferase activity"/>
    <property type="evidence" value="ECO:0007669"/>
    <property type="project" value="TreeGrafter"/>
</dbReference>
<sequence>MATALREYPRFNTSLAEDGGTVLWKSYVNVGVAVDTAEGLVVPVIRDPSSQGIDSLADEISRLAEKARGKGLSMQDMSGGCFTISSIGHVGGTGFTPIINLPEVAILGISRARDRLVPSVAGSPLTRRFLPLSLSYDHRVINGVEAAAFLTRVAGDLATFEF</sequence>
<evidence type="ECO:0000313" key="5">
    <source>
        <dbReference type="EMBL" id="QIB66842.1"/>
    </source>
</evidence>
<evidence type="ECO:0000313" key="6">
    <source>
        <dbReference type="Proteomes" id="UP000477680"/>
    </source>
</evidence>
<protein>
    <recommendedName>
        <fullName evidence="4">2-oxoacid dehydrogenase acyltransferase catalytic domain-containing protein</fullName>
    </recommendedName>
</protein>
<evidence type="ECO:0000256" key="3">
    <source>
        <dbReference type="ARBA" id="ARBA00023315"/>
    </source>
</evidence>
<dbReference type="GO" id="GO:0031405">
    <property type="term" value="F:lipoic acid binding"/>
    <property type="evidence" value="ECO:0007669"/>
    <property type="project" value="TreeGrafter"/>
</dbReference>
<proteinExistence type="predicted"/>
<dbReference type="AlphaFoldDB" id="A0A6C0U3W2"/>
<dbReference type="EMBL" id="CP048711">
    <property type="protein sequence ID" value="QIB66842.1"/>
    <property type="molecule type" value="Genomic_DNA"/>
</dbReference>
<organism evidence="5 6">
    <name type="scientific">Kineobactrum salinum</name>
    <dbReference type="NCBI Taxonomy" id="2708301"/>
    <lineage>
        <taxon>Bacteria</taxon>
        <taxon>Pseudomonadati</taxon>
        <taxon>Pseudomonadota</taxon>
        <taxon>Gammaproteobacteria</taxon>
        <taxon>Cellvibrionales</taxon>
        <taxon>Halieaceae</taxon>
        <taxon>Kineobactrum</taxon>
    </lineage>
</organism>